<dbReference type="GO" id="GO:0008768">
    <property type="term" value="F:UDP-sugar diphosphatase activity"/>
    <property type="evidence" value="ECO:0007669"/>
    <property type="project" value="TreeGrafter"/>
</dbReference>
<sequence>MNTEVHKLTILHTNDIHSLFENMPKIATVFREFENKLPKEQLLKIDCGDHMDRMRIETEGSYGLANIEVLNHTGYDIVTLGNNEGLTFEPGILSDLYERHADFQVLGSNIYDKKTGNIPNWLKPYSIIIKDKLKVGLIGVTIDFSLFYELLGLDVREPLAVIQTLVGKLRSQVDIIVVVSHLGLPTDKKMANEIQGIDCVLGAHTHHLLEEPIYIGNTMICAAGKLGQYVGVVELEYDLDNSHIVKGTARVINVSNYPNDKKIQETIDKYKQIGVKKLSEPITQIERDLEIKWDEESSLGNLLAQGLRSWTGAQIGIVNSGQILKSLTMGEITREILLEICPSPINPCRMWLKGKKIREACEQALLLEFQQKPIRGFGFRGEVLGILNFDGMKVEFTDQKVVNIWIGEKRLVDEEEYLVGTIDMFTFGIGYYSLKEGREIKFYLPEFLRDILMHQVQNPDEITRSRELRWIEK</sequence>
<dbReference type="SUPFAM" id="SSF56300">
    <property type="entry name" value="Metallo-dependent phosphatases"/>
    <property type="match status" value="1"/>
</dbReference>
<protein>
    <submittedName>
        <fullName evidence="5">Bifunctional metallophosphatase/5'-nucleotidase</fullName>
    </submittedName>
</protein>
<dbReference type="Pfam" id="PF02872">
    <property type="entry name" value="5_nucleotid_C"/>
    <property type="match status" value="1"/>
</dbReference>
<reference evidence="5 6" key="1">
    <citation type="submission" date="2019-01" db="EMBL/GenBank/DDBJ databases">
        <title>Chengkuizengella sp. nov., isolated from deep-sea sediment of East Pacific Ocean.</title>
        <authorList>
            <person name="Yang J."/>
            <person name="Lai Q."/>
            <person name="Shao Z."/>
        </authorList>
    </citation>
    <scope>NUCLEOTIDE SEQUENCE [LARGE SCALE GENOMIC DNA]</scope>
    <source>
        <strain evidence="5 6">YPA3-1-1</strain>
    </source>
</reference>
<dbReference type="GO" id="GO:0008253">
    <property type="term" value="F:5'-nucleotidase activity"/>
    <property type="evidence" value="ECO:0007669"/>
    <property type="project" value="TreeGrafter"/>
</dbReference>
<gene>
    <name evidence="5" type="ORF">ERL59_04590</name>
</gene>
<dbReference type="GO" id="GO:0030288">
    <property type="term" value="C:outer membrane-bounded periplasmic space"/>
    <property type="evidence" value="ECO:0007669"/>
    <property type="project" value="TreeGrafter"/>
</dbReference>
<dbReference type="RefSeq" id="WP_160645008.1">
    <property type="nucleotide sequence ID" value="NZ_SIJB01000012.1"/>
</dbReference>
<dbReference type="GO" id="GO:0000166">
    <property type="term" value="F:nucleotide binding"/>
    <property type="evidence" value="ECO:0007669"/>
    <property type="project" value="UniProtKB-KW"/>
</dbReference>
<dbReference type="PRINTS" id="PR01607">
    <property type="entry name" value="APYRASEFAMLY"/>
</dbReference>
<dbReference type="CDD" id="cd00845">
    <property type="entry name" value="MPP_UshA_N_like"/>
    <property type="match status" value="1"/>
</dbReference>
<organism evidence="5 6">
    <name type="scientific">Chengkuizengella marina</name>
    <dbReference type="NCBI Taxonomy" id="2507566"/>
    <lineage>
        <taxon>Bacteria</taxon>
        <taxon>Bacillati</taxon>
        <taxon>Bacillota</taxon>
        <taxon>Bacilli</taxon>
        <taxon>Bacillales</taxon>
        <taxon>Paenibacillaceae</taxon>
        <taxon>Chengkuizengella</taxon>
    </lineage>
</organism>
<dbReference type="AlphaFoldDB" id="A0A6N9Q0I8"/>
<feature type="domain" description="5'-Nucleotidase C-terminal" evidence="4">
    <location>
        <begin position="288"/>
        <end position="424"/>
    </location>
</feature>
<dbReference type="Proteomes" id="UP000448943">
    <property type="component" value="Unassembled WGS sequence"/>
</dbReference>
<dbReference type="GO" id="GO:0046872">
    <property type="term" value="F:metal ion binding"/>
    <property type="evidence" value="ECO:0007669"/>
    <property type="project" value="InterPro"/>
</dbReference>
<dbReference type="PROSITE" id="PS00785">
    <property type="entry name" value="5_NUCLEOTIDASE_1"/>
    <property type="match status" value="1"/>
</dbReference>
<evidence type="ECO:0000313" key="6">
    <source>
        <dbReference type="Proteomes" id="UP000448943"/>
    </source>
</evidence>
<dbReference type="InterPro" id="IPR008334">
    <property type="entry name" value="5'-Nucleotdase_C"/>
</dbReference>
<keyword evidence="1" id="KW-0732">Signal</keyword>
<evidence type="ECO:0000256" key="1">
    <source>
        <dbReference type="ARBA" id="ARBA00022729"/>
    </source>
</evidence>
<dbReference type="InterPro" id="IPR004843">
    <property type="entry name" value="Calcineurin-like_PHP"/>
</dbReference>
<dbReference type="PANTHER" id="PTHR11575:SF23">
    <property type="entry name" value="5-NUCLEOTIDASE FAMILY PROTEIN"/>
    <property type="match status" value="1"/>
</dbReference>
<feature type="domain" description="Calcineurin-like phosphoesterase" evidence="3">
    <location>
        <begin position="8"/>
        <end position="207"/>
    </location>
</feature>
<comment type="similarity">
    <text evidence="2">Belongs to the 5'-nucleotidase family.</text>
</comment>
<keyword evidence="2" id="KW-0547">Nucleotide-binding</keyword>
<evidence type="ECO:0000256" key="2">
    <source>
        <dbReference type="RuleBase" id="RU362119"/>
    </source>
</evidence>
<dbReference type="GO" id="GO:0009166">
    <property type="term" value="P:nucleotide catabolic process"/>
    <property type="evidence" value="ECO:0007669"/>
    <property type="project" value="InterPro"/>
</dbReference>
<dbReference type="Gene3D" id="3.90.780.10">
    <property type="entry name" value="5'-Nucleotidase, C-terminal domain"/>
    <property type="match status" value="1"/>
</dbReference>
<dbReference type="Gene3D" id="3.60.21.10">
    <property type="match status" value="1"/>
</dbReference>
<dbReference type="InterPro" id="IPR036907">
    <property type="entry name" value="5'-Nucleotdase_C_sf"/>
</dbReference>
<dbReference type="InterPro" id="IPR006179">
    <property type="entry name" value="5_nucleotidase/apyrase"/>
</dbReference>
<dbReference type="SUPFAM" id="SSF55816">
    <property type="entry name" value="5'-nucleotidase (syn. UDP-sugar hydrolase), C-terminal domain"/>
    <property type="match status" value="1"/>
</dbReference>
<evidence type="ECO:0000259" key="3">
    <source>
        <dbReference type="Pfam" id="PF00149"/>
    </source>
</evidence>
<dbReference type="OrthoDB" id="9793179at2"/>
<dbReference type="InterPro" id="IPR006146">
    <property type="entry name" value="5'-Nucleotdase_CS"/>
</dbReference>
<dbReference type="PANTHER" id="PTHR11575">
    <property type="entry name" value="5'-NUCLEOTIDASE-RELATED"/>
    <property type="match status" value="1"/>
</dbReference>
<proteinExistence type="inferred from homology"/>
<evidence type="ECO:0000259" key="4">
    <source>
        <dbReference type="Pfam" id="PF02872"/>
    </source>
</evidence>
<accession>A0A6N9Q0I8</accession>
<evidence type="ECO:0000313" key="5">
    <source>
        <dbReference type="EMBL" id="NBI28233.1"/>
    </source>
</evidence>
<dbReference type="EMBL" id="SIJB01000012">
    <property type="protein sequence ID" value="NBI28233.1"/>
    <property type="molecule type" value="Genomic_DNA"/>
</dbReference>
<comment type="caution">
    <text evidence="5">The sequence shown here is derived from an EMBL/GenBank/DDBJ whole genome shotgun (WGS) entry which is preliminary data.</text>
</comment>
<keyword evidence="2" id="KW-0378">Hydrolase</keyword>
<keyword evidence="6" id="KW-1185">Reference proteome</keyword>
<dbReference type="InterPro" id="IPR029052">
    <property type="entry name" value="Metallo-depent_PP-like"/>
</dbReference>
<name>A0A6N9Q0I8_9BACL</name>
<dbReference type="Pfam" id="PF00149">
    <property type="entry name" value="Metallophos"/>
    <property type="match status" value="1"/>
</dbReference>